<protein>
    <recommendedName>
        <fullName evidence="7">Small ribosomal subunit protein mS26</fullName>
    </recommendedName>
    <alternativeName>
        <fullName evidence="8">28S ribosomal protein S26, mitochondrial</fullName>
    </alternativeName>
</protein>
<name>A0ABQ9FIA6_TEGGR</name>
<comment type="subcellular location">
    <subcellularLocation>
        <location evidence="1">Mitochondrion</location>
    </subcellularLocation>
</comment>
<evidence type="ECO:0000256" key="7">
    <source>
        <dbReference type="ARBA" id="ARBA00035138"/>
    </source>
</evidence>
<keyword evidence="3" id="KW-0809">Transit peptide</keyword>
<dbReference type="PANTHER" id="PTHR21035">
    <property type="entry name" value="28S RIBOSOMAL PROTEIN S26, MITOCHONDRIAL"/>
    <property type="match status" value="1"/>
</dbReference>
<sequence>MSVVCRVLQQCSFNEGFCIKTGLPTIISVRWRKPRHLPTAPSKLYRVREPTPLDPEEDEEMKFLYNKYMTDMRAIRTYCISYKDATKEEKVDAKVTLRLEIDKMLKFNKVWNDEVGVQREKRQEEFAEKGEELKRLLEERKLGRKLDMIQEAEERLAYEKTMPFITLENLDAEIEKALSEEKDYNFAIDVEDGRIIKKISGTN</sequence>
<dbReference type="InterPro" id="IPR026140">
    <property type="entry name" value="Ribosomal_mS26"/>
</dbReference>
<organism evidence="9 10">
    <name type="scientific">Tegillarca granosa</name>
    <name type="common">Malaysian cockle</name>
    <name type="synonym">Anadara granosa</name>
    <dbReference type="NCBI Taxonomy" id="220873"/>
    <lineage>
        <taxon>Eukaryota</taxon>
        <taxon>Metazoa</taxon>
        <taxon>Spiralia</taxon>
        <taxon>Lophotrochozoa</taxon>
        <taxon>Mollusca</taxon>
        <taxon>Bivalvia</taxon>
        <taxon>Autobranchia</taxon>
        <taxon>Pteriomorphia</taxon>
        <taxon>Arcoida</taxon>
        <taxon>Arcoidea</taxon>
        <taxon>Arcidae</taxon>
        <taxon>Tegillarca</taxon>
    </lineage>
</organism>
<accession>A0ABQ9FIA6</accession>
<evidence type="ECO:0000256" key="1">
    <source>
        <dbReference type="ARBA" id="ARBA00004173"/>
    </source>
</evidence>
<keyword evidence="6" id="KW-0687">Ribonucleoprotein</keyword>
<evidence type="ECO:0000256" key="8">
    <source>
        <dbReference type="ARBA" id="ARBA00035344"/>
    </source>
</evidence>
<dbReference type="Proteomes" id="UP001217089">
    <property type="component" value="Unassembled WGS sequence"/>
</dbReference>
<evidence type="ECO:0000313" key="10">
    <source>
        <dbReference type="Proteomes" id="UP001217089"/>
    </source>
</evidence>
<keyword evidence="5" id="KW-0496">Mitochondrion</keyword>
<evidence type="ECO:0000256" key="2">
    <source>
        <dbReference type="ARBA" id="ARBA00009672"/>
    </source>
</evidence>
<keyword evidence="4" id="KW-0689">Ribosomal protein</keyword>
<comment type="caution">
    <text evidence="9">The sequence shown here is derived from an EMBL/GenBank/DDBJ whole genome shotgun (WGS) entry which is preliminary data.</text>
</comment>
<proteinExistence type="inferred from homology"/>
<evidence type="ECO:0000256" key="3">
    <source>
        <dbReference type="ARBA" id="ARBA00022946"/>
    </source>
</evidence>
<evidence type="ECO:0000256" key="4">
    <source>
        <dbReference type="ARBA" id="ARBA00022980"/>
    </source>
</evidence>
<gene>
    <name evidence="9" type="ORF">KUTeg_004936</name>
</gene>
<evidence type="ECO:0000256" key="6">
    <source>
        <dbReference type="ARBA" id="ARBA00023274"/>
    </source>
</evidence>
<dbReference type="PANTHER" id="PTHR21035:SF2">
    <property type="entry name" value="SMALL RIBOSOMAL SUBUNIT PROTEIN MS26"/>
    <property type="match status" value="1"/>
</dbReference>
<comment type="similarity">
    <text evidence="2">Belongs to the mitochondrion-specific ribosomal protein mS26 family.</text>
</comment>
<dbReference type="EMBL" id="JARBDR010000246">
    <property type="protein sequence ID" value="KAJ8317032.1"/>
    <property type="molecule type" value="Genomic_DNA"/>
</dbReference>
<dbReference type="Pfam" id="PF14943">
    <property type="entry name" value="MRP-S26"/>
    <property type="match status" value="1"/>
</dbReference>
<keyword evidence="10" id="KW-1185">Reference proteome</keyword>
<evidence type="ECO:0000256" key="5">
    <source>
        <dbReference type="ARBA" id="ARBA00023128"/>
    </source>
</evidence>
<evidence type="ECO:0000313" key="9">
    <source>
        <dbReference type="EMBL" id="KAJ8317032.1"/>
    </source>
</evidence>
<reference evidence="9 10" key="1">
    <citation type="submission" date="2022-12" db="EMBL/GenBank/DDBJ databases">
        <title>Chromosome-level genome of Tegillarca granosa.</title>
        <authorList>
            <person name="Kim J."/>
        </authorList>
    </citation>
    <scope>NUCLEOTIDE SEQUENCE [LARGE SCALE GENOMIC DNA]</scope>
    <source>
        <strain evidence="9">Teg-2019</strain>
        <tissue evidence="9">Adductor muscle</tissue>
    </source>
</reference>